<reference evidence="8" key="1">
    <citation type="submission" date="2016-04" db="EMBL/GenBank/DDBJ databases">
        <authorList>
            <person name="Chen L."/>
            <person name="Zhuang W."/>
            <person name="Wang G."/>
        </authorList>
    </citation>
    <scope>NUCLEOTIDE SEQUENCE [LARGE SCALE GENOMIC DNA]</scope>
    <source>
        <strain evidence="8">17621</strain>
    </source>
</reference>
<comment type="caution">
    <text evidence="7">The sequence shown here is derived from an EMBL/GenBank/DDBJ whole genome shotgun (WGS) entry which is preliminary data.</text>
</comment>
<evidence type="ECO:0000256" key="4">
    <source>
        <dbReference type="ARBA" id="ARBA00023136"/>
    </source>
</evidence>
<evidence type="ECO:0000256" key="3">
    <source>
        <dbReference type="ARBA" id="ARBA00022989"/>
    </source>
</evidence>
<protein>
    <recommendedName>
        <fullName evidence="6">RDD domain-containing protein</fullName>
    </recommendedName>
</protein>
<dbReference type="EMBL" id="LVXG01000012">
    <property type="protein sequence ID" value="OQP50326.1"/>
    <property type="molecule type" value="Genomic_DNA"/>
</dbReference>
<comment type="subcellular location">
    <subcellularLocation>
        <location evidence="1">Membrane</location>
        <topology evidence="1">Multi-pass membrane protein</topology>
    </subcellularLocation>
</comment>
<keyword evidence="3 5" id="KW-1133">Transmembrane helix</keyword>
<evidence type="ECO:0000256" key="5">
    <source>
        <dbReference type="SAM" id="Phobius"/>
    </source>
</evidence>
<dbReference type="Pfam" id="PF06271">
    <property type="entry name" value="RDD"/>
    <property type="match status" value="1"/>
</dbReference>
<feature type="domain" description="RDD" evidence="6">
    <location>
        <begin position="23"/>
        <end position="139"/>
    </location>
</feature>
<proteinExistence type="predicted"/>
<gene>
    <name evidence="7" type="ORF">A4H97_00315</name>
</gene>
<evidence type="ECO:0000256" key="2">
    <source>
        <dbReference type="ARBA" id="ARBA00022692"/>
    </source>
</evidence>
<dbReference type="AlphaFoldDB" id="A0A1V9EW15"/>
<accession>A0A1V9EW15</accession>
<keyword evidence="2 5" id="KW-0812">Transmembrane</keyword>
<feature type="transmembrane region" description="Helical" evidence="5">
    <location>
        <begin position="38"/>
        <end position="59"/>
    </location>
</feature>
<evidence type="ECO:0000313" key="7">
    <source>
        <dbReference type="EMBL" id="OQP50326.1"/>
    </source>
</evidence>
<dbReference type="OrthoDB" id="762068at2"/>
<evidence type="ECO:0000259" key="6">
    <source>
        <dbReference type="Pfam" id="PF06271"/>
    </source>
</evidence>
<keyword evidence="8" id="KW-1185">Reference proteome</keyword>
<dbReference type="STRING" id="354355.SAMN05660816_00887"/>
<keyword evidence="4 5" id="KW-0472">Membrane</keyword>
<dbReference type="PANTHER" id="PTHR38480">
    <property type="entry name" value="SLR0254 PROTEIN"/>
    <property type="match status" value="1"/>
</dbReference>
<dbReference type="RefSeq" id="WP_081198656.1">
    <property type="nucleotide sequence ID" value="NZ_FOCZ01000001.1"/>
</dbReference>
<name>A0A1V9EW15_9BACT</name>
<dbReference type="PANTHER" id="PTHR38480:SF1">
    <property type="entry name" value="SLR0254 PROTEIN"/>
    <property type="match status" value="1"/>
</dbReference>
<sequence length="167" mass="18900">MDYQDQTDFLQEEENELGYVDPADRWLRLGNYLIDQTVLVVLFNIIIVIWTTIAAASGGVTPEKFFLSDDVLVVLGRRILVSVIITVLYYAVSETVMNGRTIGKLATNTIAITQDGAPFTFKHALLRSLVRAIPFEALSAFGYLPWHDSLSKTVVVRKTWDNKRQYL</sequence>
<dbReference type="InterPro" id="IPR010432">
    <property type="entry name" value="RDD"/>
</dbReference>
<dbReference type="Proteomes" id="UP000192610">
    <property type="component" value="Unassembled WGS sequence"/>
</dbReference>
<organism evidence="7 8">
    <name type="scientific">Niastella yeongjuensis</name>
    <dbReference type="NCBI Taxonomy" id="354355"/>
    <lineage>
        <taxon>Bacteria</taxon>
        <taxon>Pseudomonadati</taxon>
        <taxon>Bacteroidota</taxon>
        <taxon>Chitinophagia</taxon>
        <taxon>Chitinophagales</taxon>
        <taxon>Chitinophagaceae</taxon>
        <taxon>Niastella</taxon>
    </lineage>
</organism>
<evidence type="ECO:0000313" key="8">
    <source>
        <dbReference type="Proteomes" id="UP000192610"/>
    </source>
</evidence>
<evidence type="ECO:0000256" key="1">
    <source>
        <dbReference type="ARBA" id="ARBA00004141"/>
    </source>
</evidence>
<dbReference type="GO" id="GO:0016020">
    <property type="term" value="C:membrane"/>
    <property type="evidence" value="ECO:0007669"/>
    <property type="project" value="UniProtKB-SubCell"/>
</dbReference>
<feature type="transmembrane region" description="Helical" evidence="5">
    <location>
        <begin position="71"/>
        <end position="92"/>
    </location>
</feature>